<organism evidence="2 3">
    <name type="scientific">Tothia fuscella</name>
    <dbReference type="NCBI Taxonomy" id="1048955"/>
    <lineage>
        <taxon>Eukaryota</taxon>
        <taxon>Fungi</taxon>
        <taxon>Dikarya</taxon>
        <taxon>Ascomycota</taxon>
        <taxon>Pezizomycotina</taxon>
        <taxon>Dothideomycetes</taxon>
        <taxon>Pleosporomycetidae</taxon>
        <taxon>Venturiales</taxon>
        <taxon>Cylindrosympodiaceae</taxon>
        <taxon>Tothia</taxon>
    </lineage>
</organism>
<feature type="compositionally biased region" description="Acidic residues" evidence="1">
    <location>
        <begin position="153"/>
        <end position="168"/>
    </location>
</feature>
<dbReference type="Proteomes" id="UP000800235">
    <property type="component" value="Unassembled WGS sequence"/>
</dbReference>
<comment type="caution">
    <text evidence="2">The sequence shown here is derived from an EMBL/GenBank/DDBJ whole genome shotgun (WGS) entry which is preliminary data.</text>
</comment>
<feature type="region of interest" description="Disordered" evidence="1">
    <location>
        <begin position="20"/>
        <end position="41"/>
    </location>
</feature>
<feature type="region of interest" description="Disordered" evidence="1">
    <location>
        <begin position="145"/>
        <end position="168"/>
    </location>
</feature>
<sequence>MAYPQSSYEQASSHARHAFPQNFQYGGSSGNQGGGYGVPSYTQQPRTTPAAITPPFFFQIIEMEENRLIQPRTHPYTGFWMPPRQIHGSRKKLGNTTAKFYYFNGHQTEGIDTLPQEAALFKTASMYHDHEWFWMVPYDATTSPVGNGRQDGLDPDTNEDEDEDAEAEIDWDEQPNLNTVDWTILYFLWHKADMASEATFTGNQLRLATQRPDQKWATELIPTGNQAPLKDRTTDIRFGGLLGDLAIILALLVLSVRPCDLDAVVKKVIRGVTGDGASAGWSKHGHSHLRIDRRGVIIKIWTYPPYSTPQTLMDLEAGKFGLIYR</sequence>
<dbReference type="OrthoDB" id="5243686at2759"/>
<gene>
    <name evidence="2" type="ORF">EJ08DRAFT_701780</name>
</gene>
<proteinExistence type="predicted"/>
<evidence type="ECO:0000313" key="3">
    <source>
        <dbReference type="Proteomes" id="UP000800235"/>
    </source>
</evidence>
<reference evidence="2" key="1">
    <citation type="journal article" date="2020" name="Stud. Mycol.">
        <title>101 Dothideomycetes genomes: a test case for predicting lifestyles and emergence of pathogens.</title>
        <authorList>
            <person name="Haridas S."/>
            <person name="Albert R."/>
            <person name="Binder M."/>
            <person name="Bloem J."/>
            <person name="Labutti K."/>
            <person name="Salamov A."/>
            <person name="Andreopoulos B."/>
            <person name="Baker S."/>
            <person name="Barry K."/>
            <person name="Bills G."/>
            <person name="Bluhm B."/>
            <person name="Cannon C."/>
            <person name="Castanera R."/>
            <person name="Culley D."/>
            <person name="Daum C."/>
            <person name="Ezra D."/>
            <person name="Gonzalez J."/>
            <person name="Henrissat B."/>
            <person name="Kuo A."/>
            <person name="Liang C."/>
            <person name="Lipzen A."/>
            <person name="Lutzoni F."/>
            <person name="Magnuson J."/>
            <person name="Mondo S."/>
            <person name="Nolan M."/>
            <person name="Ohm R."/>
            <person name="Pangilinan J."/>
            <person name="Park H.-J."/>
            <person name="Ramirez L."/>
            <person name="Alfaro M."/>
            <person name="Sun H."/>
            <person name="Tritt A."/>
            <person name="Yoshinaga Y."/>
            <person name="Zwiers L.-H."/>
            <person name="Turgeon B."/>
            <person name="Goodwin S."/>
            <person name="Spatafora J."/>
            <person name="Crous P."/>
            <person name="Grigoriev I."/>
        </authorList>
    </citation>
    <scope>NUCLEOTIDE SEQUENCE</scope>
    <source>
        <strain evidence="2">CBS 130266</strain>
    </source>
</reference>
<evidence type="ECO:0000313" key="2">
    <source>
        <dbReference type="EMBL" id="KAF2422128.1"/>
    </source>
</evidence>
<dbReference type="EMBL" id="MU007093">
    <property type="protein sequence ID" value="KAF2422128.1"/>
    <property type="molecule type" value="Genomic_DNA"/>
</dbReference>
<accession>A0A9P4NI65</accession>
<evidence type="ECO:0000256" key="1">
    <source>
        <dbReference type="SAM" id="MobiDB-lite"/>
    </source>
</evidence>
<keyword evidence="3" id="KW-1185">Reference proteome</keyword>
<feature type="compositionally biased region" description="Gly residues" evidence="1">
    <location>
        <begin position="27"/>
        <end position="37"/>
    </location>
</feature>
<protein>
    <submittedName>
        <fullName evidence="2">Uncharacterized protein</fullName>
    </submittedName>
</protein>
<dbReference type="AlphaFoldDB" id="A0A9P4NI65"/>
<name>A0A9P4NI65_9PEZI</name>